<reference evidence="5" key="1">
    <citation type="submission" date="2021-03" db="EMBL/GenBank/DDBJ databases">
        <title>Bacillus suaedae sp. nov., isolated from Suaeda aralocaspica.</title>
        <authorList>
            <person name="Lei R.F.R."/>
        </authorList>
    </citation>
    <scope>NUCLEOTIDE SEQUENCE</scope>
    <source>
        <strain evidence="5">YZJH907-2</strain>
    </source>
</reference>
<proteinExistence type="inferred from homology"/>
<evidence type="ECO:0000256" key="1">
    <source>
        <dbReference type="ARBA" id="ARBA00004863"/>
    </source>
</evidence>
<sequence>MSLRIGEISYTNILPFFYYLDRDELARRNYQFIPQVPAQLNQAMADDRVDIGGISSFAYAKHVDSFTLLPNLSVTTYGAVNSIFLFSKFPINELDGKKVALTSSSETSIHLLKIILDYFYKLTVSYNIVKPNLDEMLKDYDACLLIGDDAITARREQSPALYTYDLGEIWYQQTGLPMTFAVFAVRNETIETLTNEVNYLYNSFLDSKNQSEKDKYQPMISDIIKSQGGPKQFWEMYFHNLCNDFGPEEHKGLLYYFYLNKKLNFLDNDIKEIKVWNPVLQR</sequence>
<dbReference type="EC" id="4.2.1.151" evidence="4"/>
<evidence type="ECO:0000256" key="3">
    <source>
        <dbReference type="ARBA" id="ARBA00023239"/>
    </source>
</evidence>
<dbReference type="EMBL" id="JAGKSQ010000002">
    <property type="protein sequence ID" value="MBP3950586.1"/>
    <property type="molecule type" value="Genomic_DNA"/>
</dbReference>
<evidence type="ECO:0000313" key="6">
    <source>
        <dbReference type="Proteomes" id="UP000678228"/>
    </source>
</evidence>
<comment type="similarity">
    <text evidence="4">Belongs to the MqnA/MqnD family. MqnA subfamily.</text>
</comment>
<dbReference type="Proteomes" id="UP000678228">
    <property type="component" value="Unassembled WGS sequence"/>
</dbReference>
<dbReference type="SUPFAM" id="SSF53850">
    <property type="entry name" value="Periplasmic binding protein-like II"/>
    <property type="match status" value="1"/>
</dbReference>
<dbReference type="GO" id="GO:0009234">
    <property type="term" value="P:menaquinone biosynthetic process"/>
    <property type="evidence" value="ECO:0007669"/>
    <property type="project" value="UniProtKB-UniRule"/>
</dbReference>
<comment type="pathway">
    <text evidence="1 4">Quinol/quinone metabolism; menaquinone biosynthesis.</text>
</comment>
<dbReference type="RefSeq" id="WP_210596276.1">
    <property type="nucleotide sequence ID" value="NZ_JAGKSQ010000002.1"/>
</dbReference>
<protein>
    <recommendedName>
        <fullName evidence="4">Chorismate dehydratase</fullName>
        <ecNumber evidence="4">4.2.1.151</ecNumber>
    </recommendedName>
    <alternativeName>
        <fullName evidence="4">Menaquinone biosynthetic enzyme MqnA</fullName>
    </alternativeName>
</protein>
<dbReference type="PANTHER" id="PTHR37690">
    <property type="entry name" value="CHORISMATE DEHYDRATASE"/>
    <property type="match status" value="1"/>
</dbReference>
<keyword evidence="3 4" id="KW-0456">Lyase</keyword>
<dbReference type="Gene3D" id="3.40.190.10">
    <property type="entry name" value="Periplasmic binding protein-like II"/>
    <property type="match status" value="2"/>
</dbReference>
<accession>A0A940WY61</accession>
<dbReference type="CDD" id="cd13634">
    <property type="entry name" value="PBP2_Sco4506"/>
    <property type="match status" value="1"/>
</dbReference>
<dbReference type="AlphaFoldDB" id="A0A940WY61"/>
<dbReference type="InterPro" id="IPR003773">
    <property type="entry name" value="Menaquinone_biosynth"/>
</dbReference>
<comment type="caution">
    <text evidence="5">The sequence shown here is derived from an EMBL/GenBank/DDBJ whole genome shotgun (WGS) entry which is preliminary data.</text>
</comment>
<comment type="catalytic activity">
    <reaction evidence="4">
        <text>chorismate = 3-[(1-carboxyvinyl)-oxy]benzoate + H2O</text>
        <dbReference type="Rhea" id="RHEA:40051"/>
        <dbReference type="ChEBI" id="CHEBI:15377"/>
        <dbReference type="ChEBI" id="CHEBI:29748"/>
        <dbReference type="ChEBI" id="CHEBI:76981"/>
        <dbReference type="EC" id="4.2.1.151"/>
    </reaction>
</comment>
<keyword evidence="2 4" id="KW-0474">Menaquinone biosynthesis</keyword>
<comment type="function">
    <text evidence="4">Catalyzes the dehydration of chorismate into 3-[(1-carboxyvinyl)oxy]benzoate, a step in the biosynthesis of menaquinone (MK, vitamin K2).</text>
</comment>
<organism evidence="5 6">
    <name type="scientific">Halalkalibacter suaedae</name>
    <dbReference type="NCBI Taxonomy" id="2822140"/>
    <lineage>
        <taxon>Bacteria</taxon>
        <taxon>Bacillati</taxon>
        <taxon>Bacillota</taxon>
        <taxon>Bacilli</taxon>
        <taxon>Bacillales</taxon>
        <taxon>Bacillaceae</taxon>
        <taxon>Halalkalibacter</taxon>
    </lineage>
</organism>
<name>A0A940WY61_9BACI</name>
<dbReference type="InterPro" id="IPR030868">
    <property type="entry name" value="MqnA"/>
</dbReference>
<evidence type="ECO:0000256" key="4">
    <source>
        <dbReference type="HAMAP-Rule" id="MF_00995"/>
    </source>
</evidence>
<keyword evidence="6" id="KW-1185">Reference proteome</keyword>
<evidence type="ECO:0000313" key="5">
    <source>
        <dbReference type="EMBL" id="MBP3950586.1"/>
    </source>
</evidence>
<dbReference type="Pfam" id="PF02621">
    <property type="entry name" value="VitK2_biosynth"/>
    <property type="match status" value="1"/>
</dbReference>
<gene>
    <name evidence="4" type="primary">mqnA</name>
    <name evidence="5" type="ORF">J7W16_05520</name>
</gene>
<dbReference type="HAMAP" id="MF_00995">
    <property type="entry name" value="MqnA"/>
    <property type="match status" value="1"/>
</dbReference>
<dbReference type="GO" id="GO:0016836">
    <property type="term" value="F:hydro-lyase activity"/>
    <property type="evidence" value="ECO:0007669"/>
    <property type="project" value="UniProtKB-UniRule"/>
</dbReference>
<dbReference type="PANTHER" id="PTHR37690:SF1">
    <property type="entry name" value="CHORISMATE DEHYDRATASE"/>
    <property type="match status" value="1"/>
</dbReference>
<evidence type="ECO:0000256" key="2">
    <source>
        <dbReference type="ARBA" id="ARBA00022428"/>
    </source>
</evidence>